<evidence type="ECO:0000313" key="13">
    <source>
        <dbReference type="Proteomes" id="UP000054011"/>
    </source>
</evidence>
<proteinExistence type="inferred from homology"/>
<accession>A0A117IVA0</accession>
<reference evidence="12 13" key="1">
    <citation type="submission" date="2015-11" db="EMBL/GenBank/DDBJ databases">
        <title>Genome-wide analysis reveals the secondary metabolome in Streptomyces kanasensis ZX01.</title>
        <authorList>
            <person name="Zhang G."/>
            <person name="Han L."/>
            <person name="Feng J."/>
            <person name="Zhang X."/>
        </authorList>
    </citation>
    <scope>NUCLEOTIDE SEQUENCE [LARGE SCALE GENOMIC DNA]</scope>
    <source>
        <strain evidence="12 13">ZX01</strain>
    </source>
</reference>
<gene>
    <name evidence="12" type="ORF">ATE80_19085</name>
</gene>
<evidence type="ECO:0000256" key="2">
    <source>
        <dbReference type="ARBA" id="ARBA00022670"/>
    </source>
</evidence>
<keyword evidence="13" id="KW-1185">Reference proteome</keyword>
<keyword evidence="6 12" id="KW-0482">Metalloprotease</keyword>
<dbReference type="OrthoDB" id="291295at2"/>
<evidence type="ECO:0000256" key="4">
    <source>
        <dbReference type="ARBA" id="ARBA00022801"/>
    </source>
</evidence>
<evidence type="ECO:0000259" key="10">
    <source>
        <dbReference type="Pfam" id="PF01447"/>
    </source>
</evidence>
<feature type="active site" evidence="7">
    <location>
        <position position="472"/>
    </location>
</feature>
<dbReference type="GO" id="GO:0046872">
    <property type="term" value="F:metal ion binding"/>
    <property type="evidence" value="ECO:0007669"/>
    <property type="project" value="UniProtKB-KW"/>
</dbReference>
<keyword evidence="4" id="KW-0378">Hydrolase</keyword>
<evidence type="ECO:0000256" key="8">
    <source>
        <dbReference type="SAM" id="MobiDB-lite"/>
    </source>
</evidence>
<feature type="compositionally biased region" description="Basic and acidic residues" evidence="8">
    <location>
        <begin position="199"/>
        <end position="213"/>
    </location>
</feature>
<dbReference type="Pfam" id="PF02868">
    <property type="entry name" value="Peptidase_M4_C"/>
    <property type="match status" value="1"/>
</dbReference>
<organism evidence="12 13">
    <name type="scientific">Streptomyces kanasensis</name>
    <dbReference type="NCBI Taxonomy" id="936756"/>
    <lineage>
        <taxon>Bacteria</taxon>
        <taxon>Bacillati</taxon>
        <taxon>Actinomycetota</taxon>
        <taxon>Actinomycetes</taxon>
        <taxon>Kitasatosporales</taxon>
        <taxon>Streptomycetaceae</taxon>
        <taxon>Streptomyces</taxon>
    </lineage>
</organism>
<evidence type="ECO:0000313" key="12">
    <source>
        <dbReference type="EMBL" id="KUH37311.1"/>
    </source>
</evidence>
<dbReference type="Pfam" id="PF01447">
    <property type="entry name" value="Peptidase_M4"/>
    <property type="match status" value="1"/>
</dbReference>
<dbReference type="Gene3D" id="1.10.390.10">
    <property type="entry name" value="Neutral Protease Domain 2"/>
    <property type="match status" value="1"/>
</dbReference>
<dbReference type="STRING" id="936756.ATE80_19085"/>
<evidence type="ECO:0000256" key="6">
    <source>
        <dbReference type="ARBA" id="ARBA00023049"/>
    </source>
</evidence>
<dbReference type="GO" id="GO:0004222">
    <property type="term" value="F:metalloendopeptidase activity"/>
    <property type="evidence" value="ECO:0007669"/>
    <property type="project" value="InterPro"/>
</dbReference>
<dbReference type="Proteomes" id="UP000054011">
    <property type="component" value="Unassembled WGS sequence"/>
</dbReference>
<evidence type="ECO:0000259" key="11">
    <source>
        <dbReference type="Pfam" id="PF02868"/>
    </source>
</evidence>
<dbReference type="PRINTS" id="PR00730">
    <property type="entry name" value="THERMOLYSIN"/>
</dbReference>
<keyword evidence="5" id="KW-0862">Zinc</keyword>
<feature type="domain" description="Peptidase M4" evidence="10">
    <location>
        <begin position="317"/>
        <end position="479"/>
    </location>
</feature>
<dbReference type="InterPro" id="IPR001570">
    <property type="entry name" value="Peptidase_M4_C_domain"/>
</dbReference>
<dbReference type="InterPro" id="IPR027268">
    <property type="entry name" value="Peptidase_M4/M1_CTD_sf"/>
</dbReference>
<keyword evidence="9" id="KW-0732">Signal</keyword>
<comment type="similarity">
    <text evidence="1">Belongs to the peptidase M4 family.</text>
</comment>
<dbReference type="SUPFAM" id="SSF55486">
    <property type="entry name" value="Metalloproteases ('zincins'), catalytic domain"/>
    <property type="match status" value="1"/>
</dbReference>
<evidence type="ECO:0000256" key="5">
    <source>
        <dbReference type="ARBA" id="ARBA00022833"/>
    </source>
</evidence>
<dbReference type="InterPro" id="IPR013856">
    <property type="entry name" value="Peptidase_M4_domain"/>
</dbReference>
<name>A0A117IVA0_9ACTN</name>
<dbReference type="GO" id="GO:0006508">
    <property type="term" value="P:proteolysis"/>
    <property type="evidence" value="ECO:0007669"/>
    <property type="project" value="UniProtKB-KW"/>
</dbReference>
<dbReference type="PANTHER" id="PTHR33794">
    <property type="entry name" value="BACILLOLYSIN"/>
    <property type="match status" value="1"/>
</dbReference>
<comment type="caution">
    <text evidence="12">The sequence shown here is derived from an EMBL/GenBank/DDBJ whole genome shotgun (WGS) entry which is preliminary data.</text>
</comment>
<dbReference type="InterPro" id="IPR050728">
    <property type="entry name" value="Zinc_Metalloprotease_M4"/>
</dbReference>
<evidence type="ECO:0000256" key="7">
    <source>
        <dbReference type="PIRSR" id="PIRSR623612-1"/>
    </source>
</evidence>
<feature type="region of interest" description="Disordered" evidence="8">
    <location>
        <begin position="199"/>
        <end position="218"/>
    </location>
</feature>
<feature type="active site" description="Proton donor" evidence="7">
    <location>
        <position position="563"/>
    </location>
</feature>
<dbReference type="RefSeq" id="WP_058943437.1">
    <property type="nucleotide sequence ID" value="NZ_LNSV01000050.1"/>
</dbReference>
<feature type="signal peptide" evidence="9">
    <location>
        <begin position="1"/>
        <end position="40"/>
    </location>
</feature>
<feature type="region of interest" description="Disordered" evidence="8">
    <location>
        <begin position="83"/>
        <end position="102"/>
    </location>
</feature>
<dbReference type="EMBL" id="LNSV01000050">
    <property type="protein sequence ID" value="KUH37311.1"/>
    <property type="molecule type" value="Genomic_DNA"/>
</dbReference>
<evidence type="ECO:0000256" key="9">
    <source>
        <dbReference type="SAM" id="SignalP"/>
    </source>
</evidence>
<protein>
    <submittedName>
        <fullName evidence="12">Metalloprotease</fullName>
    </submittedName>
</protein>
<dbReference type="Gene3D" id="3.10.170.10">
    <property type="match status" value="1"/>
</dbReference>
<feature type="region of interest" description="Disordered" evidence="8">
    <location>
        <begin position="43"/>
        <end position="73"/>
    </location>
</feature>
<feature type="chain" id="PRO_5007149018" evidence="9">
    <location>
        <begin position="41"/>
        <end position="978"/>
    </location>
</feature>
<dbReference type="InterPro" id="IPR023612">
    <property type="entry name" value="Peptidase_M4"/>
</dbReference>
<dbReference type="PANTHER" id="PTHR33794:SF1">
    <property type="entry name" value="BACILLOLYSIN"/>
    <property type="match status" value="1"/>
</dbReference>
<dbReference type="AlphaFoldDB" id="A0A117IVA0"/>
<sequence>MRASRTTSARTGIRKGAAASGGAALLAAGLLITAVPAAHAAGTTRTAGPQATTAVPGDPRPTAPGADLIPLPETDTPSLVDGIREPADAGASPADAARGHLAAKESRYKIPEPRRDLAPVQTLRRGADETVRLQQKHRGVPVLGGQYVVRMETGAGRRAVTGTSGRYFTDLTVNTTPAVSAETAVRRAVGATLDRFGGDRLTRSGADPARRDATGGPALRGSSAGLVVIPRGTGVLAYHVTVRGTNPVTGEPVLQHVYVDARAGYPLLQHTGIKTLTAPRTAAADTRQRARGVPGAAGTAGPAGAPAAAADPAEAVTGSGVRLDGTKVPLNVDRPTADGPYLMTDRARMAEGSKNALTTWDARDKDVLDVLGGWPQDLKPFSSPTAAFGQDATDSGAVDAHWAAGQVHDYYEERHGRSGLDGRGSAVDSLVGVTLFGEPYVNAFWDGTKMVYGSGDDEFRPLSADLDVVGHEMTHGVVENTAGLVYAGQSGALNEAVADYFGNAIDVDRSGRSMDDPDAGLIGEDLCRTAKPRDCALRDLDDGATTAKNFLGVTFGIDNGGVHLNSTIFSGALWDMRQDLGPEPADRIVYKALTEYLTPLDGFTEGREAVVAAARDLGATTRQVDTVKRSFTAHGIVRGWENALGVDSEALLTKVNTDGTEVQAGGGWWTAARSDEDGSEPYSVYAGRVDGKGAPRLMSPNDGRYHVNPATDGRTVVWAAYGPDGVDVLSRPLAGGPVKKLLSTQGDVLSLRVDRGVTVFDVYDVLGDGRHVGFLRAGDPRPTYVDGARDDTLTGLPSVGHGRIAYAKLYPADGGHRLGVEILDLGTGRTVLAEQLGEPQSLGRTGVNATHVFWLNDENLDDDGQSTIRRTGHDGTGTYDISSEYKPGALVASDLTVSDSAVTVSATPVGDGSQTLDNAALPKVWQLTTDGSRTQRVSCNRGMQLSPAADTGTRVVWLDGTTGWTDLVTRARPAGRCG</sequence>
<keyword evidence="2 12" id="KW-0645">Protease</keyword>
<dbReference type="CDD" id="cd09597">
    <property type="entry name" value="M4_TLP"/>
    <property type="match status" value="1"/>
</dbReference>
<feature type="domain" description="Peptidase M4 C-terminal" evidence="11">
    <location>
        <begin position="482"/>
        <end position="636"/>
    </location>
</feature>
<keyword evidence="3" id="KW-0479">Metal-binding</keyword>
<evidence type="ECO:0000256" key="1">
    <source>
        <dbReference type="ARBA" id="ARBA00009388"/>
    </source>
</evidence>
<evidence type="ECO:0000256" key="3">
    <source>
        <dbReference type="ARBA" id="ARBA00022723"/>
    </source>
</evidence>